<dbReference type="Pfam" id="PF01027">
    <property type="entry name" value="Bax1-I"/>
    <property type="match status" value="1"/>
</dbReference>
<feature type="transmembrane region" description="Helical" evidence="6">
    <location>
        <begin position="213"/>
        <end position="233"/>
    </location>
</feature>
<dbReference type="EMBL" id="SLUM01000015">
    <property type="protein sequence ID" value="TCL55814.1"/>
    <property type="molecule type" value="Genomic_DNA"/>
</dbReference>
<feature type="transmembrane region" description="Helical" evidence="6">
    <location>
        <begin position="34"/>
        <end position="53"/>
    </location>
</feature>
<evidence type="ECO:0000256" key="3">
    <source>
        <dbReference type="ARBA" id="ARBA00022692"/>
    </source>
</evidence>
<dbReference type="AlphaFoldDB" id="A0A4R1QWY1"/>
<evidence type="ECO:0000313" key="7">
    <source>
        <dbReference type="EMBL" id="TCL55814.1"/>
    </source>
</evidence>
<organism evidence="7 8">
    <name type="scientific">Allofournierella massiliensis</name>
    <dbReference type="NCBI Taxonomy" id="1650663"/>
    <lineage>
        <taxon>Bacteria</taxon>
        <taxon>Bacillati</taxon>
        <taxon>Bacillota</taxon>
        <taxon>Clostridia</taxon>
        <taxon>Eubacteriales</taxon>
        <taxon>Oscillospiraceae</taxon>
        <taxon>Allofournierella</taxon>
    </lineage>
</organism>
<evidence type="ECO:0000256" key="4">
    <source>
        <dbReference type="ARBA" id="ARBA00022989"/>
    </source>
</evidence>
<comment type="subcellular location">
    <subcellularLocation>
        <location evidence="1">Membrane</location>
        <topology evidence="1">Multi-pass membrane protein</topology>
    </subcellularLocation>
</comment>
<feature type="transmembrane region" description="Helical" evidence="6">
    <location>
        <begin position="152"/>
        <end position="169"/>
    </location>
</feature>
<evidence type="ECO:0000256" key="6">
    <source>
        <dbReference type="RuleBase" id="RU004379"/>
    </source>
</evidence>
<accession>A0A4R1QWY1</accession>
<reference evidence="7 8" key="1">
    <citation type="submission" date="2019-03" db="EMBL/GenBank/DDBJ databases">
        <title>Genomic Encyclopedia of Type Strains, Phase IV (KMG-IV): sequencing the most valuable type-strain genomes for metagenomic binning, comparative biology and taxonomic classification.</title>
        <authorList>
            <person name="Goeker M."/>
        </authorList>
    </citation>
    <scope>NUCLEOTIDE SEQUENCE [LARGE SCALE GENOMIC DNA]</scope>
    <source>
        <strain evidence="7 8">DSM 100451</strain>
    </source>
</reference>
<dbReference type="RefSeq" id="WP_058965357.1">
    <property type="nucleotide sequence ID" value="NZ_CABKVM010000018.1"/>
</dbReference>
<dbReference type="PANTHER" id="PTHR23291">
    <property type="entry name" value="BAX INHIBITOR-RELATED"/>
    <property type="match status" value="1"/>
</dbReference>
<keyword evidence="4 6" id="KW-1133">Transmembrane helix</keyword>
<dbReference type="GO" id="GO:0016020">
    <property type="term" value="C:membrane"/>
    <property type="evidence" value="ECO:0007669"/>
    <property type="project" value="UniProtKB-SubCell"/>
</dbReference>
<keyword evidence="5 6" id="KW-0472">Membrane</keyword>
<dbReference type="Proteomes" id="UP000295184">
    <property type="component" value="Unassembled WGS sequence"/>
</dbReference>
<feature type="transmembrane region" description="Helical" evidence="6">
    <location>
        <begin position="120"/>
        <end position="140"/>
    </location>
</feature>
<dbReference type="InterPro" id="IPR006214">
    <property type="entry name" value="Bax_inhibitor_1-related"/>
</dbReference>
<feature type="transmembrane region" description="Helical" evidence="6">
    <location>
        <begin position="175"/>
        <end position="192"/>
    </location>
</feature>
<feature type="transmembrane region" description="Helical" evidence="6">
    <location>
        <begin position="95"/>
        <end position="114"/>
    </location>
</feature>
<evidence type="ECO:0008006" key="9">
    <source>
        <dbReference type="Google" id="ProtNLM"/>
    </source>
</evidence>
<dbReference type="CDD" id="cd10432">
    <property type="entry name" value="BI-1-like_bacterial"/>
    <property type="match status" value="1"/>
</dbReference>
<gene>
    <name evidence="7" type="ORF">EDD77_11575</name>
</gene>
<comment type="caution">
    <text evidence="7">The sequence shown here is derived from an EMBL/GenBank/DDBJ whole genome shotgun (WGS) entry which is preliminary data.</text>
</comment>
<evidence type="ECO:0000256" key="5">
    <source>
        <dbReference type="ARBA" id="ARBA00023136"/>
    </source>
</evidence>
<dbReference type="PANTHER" id="PTHR23291:SF50">
    <property type="entry name" value="PROTEIN LIFEGUARD 4"/>
    <property type="match status" value="1"/>
</dbReference>
<proteinExistence type="inferred from homology"/>
<evidence type="ECO:0000256" key="1">
    <source>
        <dbReference type="ARBA" id="ARBA00004141"/>
    </source>
</evidence>
<feature type="transmembrane region" description="Helical" evidence="6">
    <location>
        <begin position="65"/>
        <end position="83"/>
    </location>
</feature>
<evidence type="ECO:0000256" key="2">
    <source>
        <dbReference type="ARBA" id="ARBA00010350"/>
    </source>
</evidence>
<protein>
    <recommendedName>
        <fullName evidence="9">Modulator of FtsH protease</fullName>
    </recommendedName>
</protein>
<sequence>MNDYNQWNNSGPNTVYMNEKFQYETLSNYTAKTFLWMFAGLLVTFGVSLAAYMSNIGFYLLRSSFTFFGLAILEIVLVVALASRLHSMSVGSARGLFFLYAAVNGLVFSSYLWLYNMGDVLMAFGAAALYFGVMAAYGYLTKRDLTSWRTSLMVGLIVLLAVSVIGMFFMSGSSILFSILGIVIFSCYTAYDTQKIKALYFAYAGNEAMAKKASIYAALQLYLDFINLFLYLLRIFGRNRD</sequence>
<name>A0A4R1QWY1_9FIRM</name>
<keyword evidence="3 6" id="KW-0812">Transmembrane</keyword>
<dbReference type="STRING" id="1650663.GCA_001486665_02328"/>
<evidence type="ECO:0000313" key="8">
    <source>
        <dbReference type="Proteomes" id="UP000295184"/>
    </source>
</evidence>
<comment type="similarity">
    <text evidence="2 6">Belongs to the BI1 family.</text>
</comment>